<dbReference type="Proteomes" id="UP000255224">
    <property type="component" value="Unassembled WGS sequence"/>
</dbReference>
<name>A0A376DYM5_CHRCU</name>
<gene>
    <name evidence="1" type="ORF">NCTC13533_02472</name>
</gene>
<accession>A0A376DYM5</accession>
<dbReference type="InterPro" id="IPR036866">
    <property type="entry name" value="RibonucZ/Hydroxyglut_hydro"/>
</dbReference>
<protein>
    <submittedName>
        <fullName evidence="1">F0F1-type ATP synthase, epsilon subunit (Mitochondrial delta subunit)</fullName>
    </submittedName>
</protein>
<dbReference type="PANTHER" id="PTHR11203">
    <property type="entry name" value="CLEAVAGE AND POLYADENYLATION SPECIFICITY FACTOR FAMILY MEMBER"/>
    <property type="match status" value="1"/>
</dbReference>
<dbReference type="PANTHER" id="PTHR11203:SF49">
    <property type="entry name" value="BLL1145 PROTEIN"/>
    <property type="match status" value="1"/>
</dbReference>
<dbReference type="Gene3D" id="3.60.15.10">
    <property type="entry name" value="Ribonuclease Z/Hydroxyacylglutathione hydrolase-like"/>
    <property type="match status" value="1"/>
</dbReference>
<dbReference type="STRING" id="297244.SAMN05421639_101129"/>
<proteinExistence type="predicted"/>
<dbReference type="SUPFAM" id="SSF56281">
    <property type="entry name" value="Metallo-hydrolase/oxidoreductase"/>
    <property type="match status" value="1"/>
</dbReference>
<reference evidence="1 2" key="1">
    <citation type="submission" date="2018-06" db="EMBL/GenBank/DDBJ databases">
        <authorList>
            <consortium name="Pathogen Informatics"/>
            <person name="Doyle S."/>
        </authorList>
    </citation>
    <scope>NUCLEOTIDE SEQUENCE [LARGE SCALE GENOMIC DNA]</scope>
    <source>
        <strain evidence="1 2">NCTC13533</strain>
    </source>
</reference>
<evidence type="ECO:0000313" key="1">
    <source>
        <dbReference type="EMBL" id="STC97683.1"/>
    </source>
</evidence>
<dbReference type="EMBL" id="UFVQ01000003">
    <property type="protein sequence ID" value="STC97683.1"/>
    <property type="molecule type" value="Genomic_DNA"/>
</dbReference>
<dbReference type="InterPro" id="IPR050698">
    <property type="entry name" value="MBL"/>
</dbReference>
<dbReference type="AlphaFoldDB" id="A0A376DYM5"/>
<dbReference type="InterPro" id="IPR026360">
    <property type="entry name" value="Xnuc_lig_assoc"/>
</dbReference>
<dbReference type="GO" id="GO:0004521">
    <property type="term" value="F:RNA endonuclease activity"/>
    <property type="evidence" value="ECO:0007669"/>
    <property type="project" value="TreeGrafter"/>
</dbReference>
<organism evidence="1 2">
    <name type="scientific">Chryseobacterium carnipullorum</name>
    <dbReference type="NCBI Taxonomy" id="1124835"/>
    <lineage>
        <taxon>Bacteria</taxon>
        <taxon>Pseudomonadati</taxon>
        <taxon>Bacteroidota</taxon>
        <taxon>Flavobacteriia</taxon>
        <taxon>Flavobacteriales</taxon>
        <taxon>Weeksellaceae</taxon>
        <taxon>Chryseobacterium group</taxon>
        <taxon>Chryseobacterium</taxon>
    </lineage>
</organism>
<evidence type="ECO:0000313" key="2">
    <source>
        <dbReference type="Proteomes" id="UP000255224"/>
    </source>
</evidence>
<dbReference type="NCBIfam" id="TIGR04122">
    <property type="entry name" value="Xnuc_lig_assoc"/>
    <property type="match status" value="1"/>
</dbReference>
<sequence>MKDDANLVGFLNVKYKPIAPLKLITFTKKGIYCPQGKFYIDPWRPVDLAVITHGHADHARWGMKKYLCHHYTKPILYQRIGVDIECQSVEYGETITLNGVKLSMHPAGHIIGSAQIRLEYKGYVTVISGDYKVQEDGLSTPFELVKCNEFVTESTFGLPIYNWLEVPELNKKLQSWVLKNQENSKTSVFIGYSLGKAQRIMKAVEGLGKIYVHNSIGRLNEAFESVGITLPDYKIADFKENPKEVQHGIVIVPPALLDSNIIKKIPDAATAICSGWMQVRGARRWRSADAGFAMSDHADWKGLLQAVKATEAEIVHVTHGQTEIFSKYLNEIGIKSDVVETLFGEDEEESEKETIENPEP</sequence>